<reference evidence="1 2" key="1">
    <citation type="submission" date="2021-12" db="EMBL/GenBank/DDBJ databases">
        <title>Genomic and phenotypic characterization of three Burkholderia contaminans isolates recovered from different sources.</title>
        <authorList>
            <person name="Lopez De Volder A."/>
            <person name="Fan Y."/>
            <person name="Nunvar J."/>
            <person name="Herrera T."/>
            <person name="Timp W."/>
            <person name="Degrossi J."/>
        </authorList>
    </citation>
    <scope>NUCLEOTIDE SEQUENCE [LARGE SCALE GENOMIC DNA]</scope>
    <source>
        <strain evidence="1 2">LMG 23361</strain>
        <plasmid evidence="1 2">unnamed3</plasmid>
    </source>
</reference>
<dbReference type="EMBL" id="CP090645">
    <property type="protein sequence ID" value="WFN24060.1"/>
    <property type="molecule type" value="Genomic_DNA"/>
</dbReference>
<dbReference type="RefSeq" id="WP_070162844.1">
    <property type="nucleotide sequence ID" value="NZ_CABVQO010000033.1"/>
</dbReference>
<proteinExistence type="predicted"/>
<protein>
    <submittedName>
        <fullName evidence="1">Nucleoside 2-deoxyribosyltransferase</fullName>
    </submittedName>
</protein>
<organism evidence="1 2">
    <name type="scientific">Burkholderia contaminans</name>
    <dbReference type="NCBI Taxonomy" id="488447"/>
    <lineage>
        <taxon>Bacteria</taxon>
        <taxon>Pseudomonadati</taxon>
        <taxon>Pseudomonadota</taxon>
        <taxon>Betaproteobacteria</taxon>
        <taxon>Burkholderiales</taxon>
        <taxon>Burkholderiaceae</taxon>
        <taxon>Burkholderia</taxon>
        <taxon>Burkholderia cepacia complex</taxon>
    </lineage>
</organism>
<geneLocation type="plasmid" evidence="1 2">
    <name>unnamed3</name>
</geneLocation>
<keyword evidence="1" id="KW-0614">Plasmid</keyword>
<dbReference type="Proteomes" id="UP001220209">
    <property type="component" value="Plasmid unnamed3"/>
</dbReference>
<gene>
    <name evidence="1" type="ORF">LXE91_42505</name>
</gene>
<dbReference type="InterPro" id="IPR007710">
    <property type="entry name" value="Nucleoside_deoxyribTrfase"/>
</dbReference>
<evidence type="ECO:0000313" key="1">
    <source>
        <dbReference type="EMBL" id="WFN24060.1"/>
    </source>
</evidence>
<dbReference type="Gene3D" id="3.40.50.450">
    <property type="match status" value="1"/>
</dbReference>
<dbReference type="AlphaFoldDB" id="A0ABD7YFU3"/>
<dbReference type="PANTHER" id="PTHR15364">
    <property type="entry name" value="2'-DEOXYNUCLEOSIDE 5'-PHOSPHATE N-HYDROLASE 1"/>
    <property type="match status" value="1"/>
</dbReference>
<name>A0ABD7YFU3_9BURK</name>
<dbReference type="InterPro" id="IPR051239">
    <property type="entry name" value="2'-dNMP_N-hydrolase"/>
</dbReference>
<dbReference type="SUPFAM" id="SSF52309">
    <property type="entry name" value="N-(deoxy)ribosyltransferase-like"/>
    <property type="match status" value="1"/>
</dbReference>
<dbReference type="PANTHER" id="PTHR15364:SF0">
    <property type="entry name" value="2'-DEOXYNUCLEOSIDE 5'-PHOSPHATE N-HYDROLASE 1"/>
    <property type="match status" value="1"/>
</dbReference>
<evidence type="ECO:0000313" key="2">
    <source>
        <dbReference type="Proteomes" id="UP001220209"/>
    </source>
</evidence>
<dbReference type="Pfam" id="PF05014">
    <property type="entry name" value="Nuc_deoxyrib_tr"/>
    <property type="match status" value="1"/>
</dbReference>
<sequence>MTRPIVYLAGFDVFRPDAAAYGATLKVLCDELGFRGVFPLDAEIGPGLAPAHQARQIYESNIASIQCCDVVMANLADFRGAGEPDSGTAFEVGFAVAHGKPVFAYTSDVAPLIDRVPRHPSAGRRPECMRGYLIEDFGLPVNLMLACSATIVSGGPRDCLQEIAVSLNVRPLPA</sequence>
<accession>A0ABD7YFU3</accession>